<evidence type="ECO:0000256" key="2">
    <source>
        <dbReference type="ARBA" id="ARBA00022801"/>
    </source>
</evidence>
<dbReference type="VEuPathDB" id="FungiDB:GMDG_03814"/>
<dbReference type="Proteomes" id="UP000077154">
    <property type="component" value="Unassembled WGS sequence"/>
</dbReference>
<feature type="short sequence motif" description="Histidine triad motif" evidence="6">
    <location>
        <begin position="118"/>
        <end position="122"/>
    </location>
</feature>
<feature type="domain" description="HIT" evidence="9">
    <location>
        <begin position="19"/>
        <end position="133"/>
    </location>
</feature>
<dbReference type="OrthoDB" id="680339at2759"/>
<evidence type="ECO:0000256" key="5">
    <source>
        <dbReference type="PIRSR" id="PIRSR639383-3"/>
    </source>
</evidence>
<dbReference type="Gene3D" id="3.30.428.10">
    <property type="entry name" value="HIT-like"/>
    <property type="match status" value="1"/>
</dbReference>
<comment type="catalytic activity">
    <reaction evidence="7">
        <text>P(1),P(3)-bis(5'-adenosyl) triphosphate + H2O = AMP + ADP + 2 H(+)</text>
        <dbReference type="Rhea" id="RHEA:13893"/>
        <dbReference type="ChEBI" id="CHEBI:15377"/>
        <dbReference type="ChEBI" id="CHEBI:15378"/>
        <dbReference type="ChEBI" id="CHEBI:58529"/>
        <dbReference type="ChEBI" id="CHEBI:456215"/>
        <dbReference type="ChEBI" id="CHEBI:456216"/>
        <dbReference type="EC" id="3.6.1.29"/>
    </reaction>
</comment>
<feature type="binding site" evidence="4">
    <location>
        <position position="122"/>
    </location>
    <ligand>
        <name>substrate</name>
    </ligand>
</feature>
<dbReference type="GO" id="GO:0047710">
    <property type="term" value="F:bis(5'-adenosyl)-triphosphatase activity"/>
    <property type="evidence" value="ECO:0007669"/>
    <property type="project" value="UniProtKB-UniRule"/>
</dbReference>
<evidence type="ECO:0000256" key="4">
    <source>
        <dbReference type="PIRSR" id="PIRSR639383-2"/>
    </source>
</evidence>
<dbReference type="eggNOG" id="KOG3379">
    <property type="taxonomic scope" value="Eukaryota"/>
</dbReference>
<evidence type="ECO:0000256" key="3">
    <source>
        <dbReference type="PIRSR" id="PIRSR639383-1"/>
    </source>
</evidence>
<dbReference type="FunFam" id="3.30.428.10:FF:000011">
    <property type="entry name" value="Fragile histidine triad"/>
    <property type="match status" value="1"/>
</dbReference>
<dbReference type="PROSITE" id="PS51084">
    <property type="entry name" value="HIT_2"/>
    <property type="match status" value="1"/>
</dbReference>
<accession>A0A177AJV2</accession>
<evidence type="ECO:0000256" key="6">
    <source>
        <dbReference type="PROSITE-ProRule" id="PRU00464"/>
    </source>
</evidence>
<dbReference type="Pfam" id="PF01230">
    <property type="entry name" value="HIT"/>
    <property type="match status" value="1"/>
</dbReference>
<sequence>MKYMTSRLFRRVMSSGNGKPISFGPFEVTDQVFYTTPLSFALVNIKPLLPGHVLVSPHRSVPRLPDLTPPEVSDLFLTVQRVQRMIALTYFPSPGAPTEGGFNIAIQDGVEAGQSVPHVHCHVIPRLRGDGKGDGIYDEMAGEGGNVGGHLWDREMAGRPVAGGRLPRIEDATREARSGEEMRREAAEFRERMRELDESEAEV</sequence>
<keyword evidence="1 7" id="KW-0547">Nucleotide-binding</keyword>
<dbReference type="PANTHER" id="PTHR46243:SF1">
    <property type="entry name" value="BIS(5'-ADENOSYL)-TRIPHOSPHATASE"/>
    <property type="match status" value="1"/>
</dbReference>
<feature type="active site" description="Tele-AMP-histidine intermediate" evidence="3">
    <location>
        <position position="120"/>
    </location>
</feature>
<dbReference type="GeneID" id="36284963"/>
<feature type="site" description="Important for induction of apoptosis" evidence="5">
    <location>
        <position position="137"/>
    </location>
</feature>
<dbReference type="RefSeq" id="XP_024326719.1">
    <property type="nucleotide sequence ID" value="XM_024465548.1"/>
</dbReference>
<name>A0A177AJV2_9PEZI</name>
<evidence type="ECO:0000259" key="9">
    <source>
        <dbReference type="PROSITE" id="PS51084"/>
    </source>
</evidence>
<dbReference type="AlphaFoldDB" id="A0A177AJV2"/>
<dbReference type="PANTHER" id="PTHR46243">
    <property type="entry name" value="BIS(5'-ADENOSYL)-TRIPHOSPHATASE"/>
    <property type="match status" value="1"/>
</dbReference>
<evidence type="ECO:0000313" key="10">
    <source>
        <dbReference type="EMBL" id="OAF61444.2"/>
    </source>
</evidence>
<comment type="cofactor">
    <cofactor evidence="7">
        <name>Mn(2+)</name>
        <dbReference type="ChEBI" id="CHEBI:29035"/>
    </cofactor>
</comment>
<gene>
    <name evidence="10" type="ORF">VC83_01876</name>
</gene>
<dbReference type="InterPro" id="IPR011146">
    <property type="entry name" value="HIT-like"/>
</dbReference>
<feature type="binding site" evidence="4">
    <location>
        <position position="107"/>
    </location>
    <ligand>
        <name>substrate</name>
    </ligand>
</feature>
<dbReference type="EMBL" id="KV441389">
    <property type="protein sequence ID" value="OAF61444.2"/>
    <property type="molecule type" value="Genomic_DNA"/>
</dbReference>
<proteinExistence type="predicted"/>
<evidence type="ECO:0000256" key="7">
    <source>
        <dbReference type="RuleBase" id="RU366076"/>
    </source>
</evidence>
<dbReference type="GO" id="GO:0000166">
    <property type="term" value="F:nucleotide binding"/>
    <property type="evidence" value="ECO:0007669"/>
    <property type="project" value="UniProtKB-KW"/>
</dbReference>
<dbReference type="InterPro" id="IPR036265">
    <property type="entry name" value="HIT-like_sf"/>
</dbReference>
<evidence type="ECO:0000256" key="1">
    <source>
        <dbReference type="ARBA" id="ARBA00022741"/>
    </source>
</evidence>
<reference evidence="10" key="1">
    <citation type="submission" date="2016-03" db="EMBL/GenBank/DDBJ databases">
        <title>Updated assembly of Pseudogymnoascus destructans, the fungus causing white-nose syndrome of bats.</title>
        <authorList>
            <person name="Palmer J.M."/>
            <person name="Drees K.P."/>
            <person name="Foster J.T."/>
            <person name="Lindner D.L."/>
        </authorList>
    </citation>
    <scope>NUCLEOTIDE SEQUENCE [LARGE SCALE GENOMIC DNA]</scope>
    <source>
        <strain evidence="10">20631-21</strain>
    </source>
</reference>
<feature type="region of interest" description="Disordered" evidence="8">
    <location>
        <begin position="162"/>
        <end position="203"/>
    </location>
</feature>
<organism evidence="10">
    <name type="scientific">Pseudogymnoascus destructans</name>
    <dbReference type="NCBI Taxonomy" id="655981"/>
    <lineage>
        <taxon>Eukaryota</taxon>
        <taxon>Fungi</taxon>
        <taxon>Dikarya</taxon>
        <taxon>Ascomycota</taxon>
        <taxon>Pezizomycotina</taxon>
        <taxon>Leotiomycetes</taxon>
        <taxon>Thelebolales</taxon>
        <taxon>Thelebolaceae</taxon>
        <taxon>Pseudogymnoascus</taxon>
    </lineage>
</organism>
<feature type="binding site" evidence="4">
    <location>
        <position position="44"/>
    </location>
    <ligand>
        <name>substrate</name>
    </ligand>
</feature>
<dbReference type="EC" id="3.6.1.29" evidence="7"/>
<evidence type="ECO:0000256" key="8">
    <source>
        <dbReference type="SAM" id="MobiDB-lite"/>
    </source>
</evidence>
<dbReference type="InterPro" id="IPR039383">
    <property type="entry name" value="FHIT"/>
</dbReference>
<protein>
    <recommendedName>
        <fullName evidence="7">Bis(5'-adenosyl)-triphosphatase</fullName>
        <ecNumber evidence="7">3.6.1.29</ecNumber>
    </recommendedName>
</protein>
<feature type="compositionally biased region" description="Basic and acidic residues" evidence="8">
    <location>
        <begin position="167"/>
        <end position="196"/>
    </location>
</feature>
<keyword evidence="2 7" id="KW-0378">Hydrolase</keyword>
<feature type="binding site" evidence="4">
    <location>
        <begin position="113"/>
        <end position="116"/>
    </location>
    <ligand>
        <name>substrate</name>
    </ligand>
</feature>
<dbReference type="CDD" id="cd01275">
    <property type="entry name" value="FHIT"/>
    <property type="match status" value="1"/>
</dbReference>
<dbReference type="InterPro" id="IPR051884">
    <property type="entry name" value="Bis(5'-adenosyl)-TPase_reg"/>
</dbReference>
<dbReference type="SUPFAM" id="SSF54197">
    <property type="entry name" value="HIT-like"/>
    <property type="match status" value="1"/>
</dbReference>